<name>A0A284QSX9_ARMOS</name>
<dbReference type="AlphaFoldDB" id="A0A284QSX9"/>
<proteinExistence type="predicted"/>
<organism evidence="1 2">
    <name type="scientific">Armillaria ostoyae</name>
    <name type="common">Armillaria root rot fungus</name>
    <dbReference type="NCBI Taxonomy" id="47428"/>
    <lineage>
        <taxon>Eukaryota</taxon>
        <taxon>Fungi</taxon>
        <taxon>Dikarya</taxon>
        <taxon>Basidiomycota</taxon>
        <taxon>Agaricomycotina</taxon>
        <taxon>Agaricomycetes</taxon>
        <taxon>Agaricomycetidae</taxon>
        <taxon>Agaricales</taxon>
        <taxon>Marasmiineae</taxon>
        <taxon>Physalacriaceae</taxon>
        <taxon>Armillaria</taxon>
    </lineage>
</organism>
<keyword evidence="2" id="KW-1185">Reference proteome</keyword>
<evidence type="ECO:0000313" key="2">
    <source>
        <dbReference type="Proteomes" id="UP000219338"/>
    </source>
</evidence>
<dbReference type="Proteomes" id="UP000219338">
    <property type="component" value="Unassembled WGS sequence"/>
</dbReference>
<dbReference type="EMBL" id="FUEG01000002">
    <property type="protein sequence ID" value="SJK99501.1"/>
    <property type="molecule type" value="Genomic_DNA"/>
</dbReference>
<evidence type="ECO:0000313" key="1">
    <source>
        <dbReference type="EMBL" id="SJK99501.1"/>
    </source>
</evidence>
<sequence length="151" mass="16314">MSSSKSIPRSDVVIFGHGPASFPSSFTNSVYLVPSTASTPTPSSVPKRCNAYQQAREGTCSRLKGIFAGRIGLFAFKISLRLSILSLLPHPVPTTSALQTTFFKFSVVSRPGEAVPALLPFFTTMRILNAPSNAFATPQTMIKEDDDNNEE</sequence>
<protein>
    <submittedName>
        <fullName evidence="1">Uncharacterized protein</fullName>
    </submittedName>
</protein>
<reference evidence="2" key="1">
    <citation type="journal article" date="2017" name="Nat. Ecol. Evol.">
        <title>Genome expansion and lineage-specific genetic innovations in the forest pathogenic fungi Armillaria.</title>
        <authorList>
            <person name="Sipos G."/>
            <person name="Prasanna A.N."/>
            <person name="Walter M.C."/>
            <person name="O'Connor E."/>
            <person name="Balint B."/>
            <person name="Krizsan K."/>
            <person name="Kiss B."/>
            <person name="Hess J."/>
            <person name="Varga T."/>
            <person name="Slot J."/>
            <person name="Riley R."/>
            <person name="Boka B."/>
            <person name="Rigling D."/>
            <person name="Barry K."/>
            <person name="Lee J."/>
            <person name="Mihaltcheva S."/>
            <person name="LaButti K."/>
            <person name="Lipzen A."/>
            <person name="Waldron R."/>
            <person name="Moloney N.M."/>
            <person name="Sperisen C."/>
            <person name="Kredics L."/>
            <person name="Vagvoelgyi C."/>
            <person name="Patrignani A."/>
            <person name="Fitzpatrick D."/>
            <person name="Nagy I."/>
            <person name="Doyle S."/>
            <person name="Anderson J.B."/>
            <person name="Grigoriev I.V."/>
            <person name="Gueldener U."/>
            <person name="Muensterkoetter M."/>
            <person name="Nagy L.G."/>
        </authorList>
    </citation>
    <scope>NUCLEOTIDE SEQUENCE [LARGE SCALE GENOMIC DNA]</scope>
    <source>
        <strain evidence="2">C18/9</strain>
    </source>
</reference>
<accession>A0A284QSX9</accession>
<gene>
    <name evidence="1" type="ORF">ARMOST_02803</name>
</gene>